<feature type="signal peptide" evidence="2">
    <location>
        <begin position="1"/>
        <end position="18"/>
    </location>
</feature>
<dbReference type="RefSeq" id="WP_168674580.1">
    <property type="nucleotide sequence ID" value="NZ_JAAVTK010000012.1"/>
</dbReference>
<sequence>MSRVFLLICLLLSSAAHAHQSELSNLMIYEQNGKTLLLIKSSLAAFEGEVKYHNKANAYQTPKGFNQLVVKYFQQKCLLTMNGDTIRFANVQVQLGYETTLFAELLNVPKAVNRLAVQNNLFRDMPNNQCELILMLPGLPQKQYILDNANGQTVALKVENQSWVVEEVAKAAPVKLKPLLWTAALALTALLVVSLVRKRQTLVAAS</sequence>
<reference evidence="3 4" key="1">
    <citation type="submission" date="2020-03" db="EMBL/GenBank/DDBJ databases">
        <title>Genomic Encyclopedia of Type Strains, Phase IV (KMG-V): Genome sequencing to study the core and pangenomes of soil and plant-associated prokaryotes.</title>
        <authorList>
            <person name="Whitman W."/>
        </authorList>
    </citation>
    <scope>NUCLEOTIDE SEQUENCE [LARGE SCALE GENOMIC DNA]</scope>
    <source>
        <strain evidence="3 4">1B</strain>
    </source>
</reference>
<keyword evidence="1" id="KW-0472">Membrane</keyword>
<evidence type="ECO:0008006" key="5">
    <source>
        <dbReference type="Google" id="ProtNLM"/>
    </source>
</evidence>
<evidence type="ECO:0000256" key="1">
    <source>
        <dbReference type="SAM" id="Phobius"/>
    </source>
</evidence>
<keyword evidence="2" id="KW-0732">Signal</keyword>
<protein>
    <recommendedName>
        <fullName evidence="5">DUF3153 domain-containing protein</fullName>
    </recommendedName>
</protein>
<feature type="chain" id="PRO_5046639436" description="DUF3153 domain-containing protein" evidence="2">
    <location>
        <begin position="19"/>
        <end position="206"/>
    </location>
</feature>
<dbReference type="EMBL" id="JAAVTK010000012">
    <property type="protein sequence ID" value="NKI90999.1"/>
    <property type="molecule type" value="Genomic_DNA"/>
</dbReference>
<evidence type="ECO:0000313" key="3">
    <source>
        <dbReference type="EMBL" id="NKI90999.1"/>
    </source>
</evidence>
<accession>A0ABX1HL66</accession>
<dbReference type="Proteomes" id="UP000717634">
    <property type="component" value="Unassembled WGS sequence"/>
</dbReference>
<evidence type="ECO:0000256" key="2">
    <source>
        <dbReference type="SAM" id="SignalP"/>
    </source>
</evidence>
<gene>
    <name evidence="3" type="ORF">HBN54_003611</name>
</gene>
<keyword evidence="1" id="KW-0812">Transmembrane</keyword>
<proteinExistence type="predicted"/>
<keyword evidence="4" id="KW-1185">Reference proteome</keyword>
<name>A0ABX1HL66_9BACT</name>
<comment type="caution">
    <text evidence="3">The sequence shown here is derived from an EMBL/GenBank/DDBJ whole genome shotgun (WGS) entry which is preliminary data.</text>
</comment>
<evidence type="ECO:0000313" key="4">
    <source>
        <dbReference type="Proteomes" id="UP000717634"/>
    </source>
</evidence>
<feature type="transmembrane region" description="Helical" evidence="1">
    <location>
        <begin position="179"/>
        <end position="196"/>
    </location>
</feature>
<dbReference type="Pfam" id="PF20420">
    <property type="entry name" value="DUF6702"/>
    <property type="match status" value="1"/>
</dbReference>
<dbReference type="InterPro" id="IPR046525">
    <property type="entry name" value="DUF6702"/>
</dbReference>
<keyword evidence="1" id="KW-1133">Transmembrane helix</keyword>
<organism evidence="3 4">
    <name type="scientific">Hymenobacter artigasi</name>
    <dbReference type="NCBI Taxonomy" id="2719616"/>
    <lineage>
        <taxon>Bacteria</taxon>
        <taxon>Pseudomonadati</taxon>
        <taxon>Bacteroidota</taxon>
        <taxon>Cytophagia</taxon>
        <taxon>Cytophagales</taxon>
        <taxon>Hymenobacteraceae</taxon>
        <taxon>Hymenobacter</taxon>
    </lineage>
</organism>